<dbReference type="Gene3D" id="2.40.40.20">
    <property type="match status" value="1"/>
</dbReference>
<dbReference type="GO" id="GO:0004645">
    <property type="term" value="F:1,4-alpha-oligoglucan phosphorylase activity"/>
    <property type="evidence" value="ECO:0007669"/>
    <property type="project" value="InterPro"/>
</dbReference>
<proteinExistence type="inferred from homology"/>
<dbReference type="Proteomes" id="UP000199675">
    <property type="component" value="Unassembled WGS sequence"/>
</dbReference>
<dbReference type="Gene3D" id="3.90.1170.30">
    <property type="entry name" value="Pyrimidine nucleoside phosphorylase-like, C-terminal domain"/>
    <property type="match status" value="1"/>
</dbReference>
<evidence type="ECO:0000256" key="2">
    <source>
        <dbReference type="ARBA" id="ARBA00022679"/>
    </source>
</evidence>
<name>A0A1H3BGR9_9GAMM</name>
<dbReference type="STRING" id="488533.SAMN04487960_10925"/>
<evidence type="ECO:0000256" key="3">
    <source>
        <dbReference type="ARBA" id="ARBA00048550"/>
    </source>
</evidence>
<dbReference type="GO" id="GO:0005829">
    <property type="term" value="C:cytosol"/>
    <property type="evidence" value="ECO:0007669"/>
    <property type="project" value="TreeGrafter"/>
</dbReference>
<dbReference type="SUPFAM" id="SSF54680">
    <property type="entry name" value="Pyrimidine nucleoside phosphorylase C-terminal domain"/>
    <property type="match status" value="1"/>
</dbReference>
<reference evidence="6 7" key="1">
    <citation type="submission" date="2016-10" db="EMBL/GenBank/DDBJ databases">
        <authorList>
            <person name="de Groot N.N."/>
        </authorList>
    </citation>
    <scope>NUCLEOTIDE SEQUENCE [LARGE SCALE GENOMIC DNA]</scope>
    <source>
        <strain evidence="6 7">CGMCC 1.7059</strain>
    </source>
</reference>
<dbReference type="InterPro" id="IPR000053">
    <property type="entry name" value="Thymidine/pyrmidine_PPase"/>
</dbReference>
<dbReference type="NCBIfam" id="TIGR02645">
    <property type="entry name" value="ARCH_P_rylase"/>
    <property type="match status" value="1"/>
</dbReference>
<dbReference type="Gene3D" id="1.20.970.50">
    <property type="match status" value="1"/>
</dbReference>
<dbReference type="InterPro" id="IPR035902">
    <property type="entry name" value="Nuc_phospho_transferase"/>
</dbReference>
<evidence type="ECO:0000256" key="1">
    <source>
        <dbReference type="ARBA" id="ARBA00022676"/>
    </source>
</evidence>
<dbReference type="RefSeq" id="WP_091815823.1">
    <property type="nucleotide sequence ID" value="NZ_FNNE01000009.1"/>
</dbReference>
<comment type="catalytic activity">
    <reaction evidence="3 4">
        <text>thymidine + phosphate = 2-deoxy-alpha-D-ribose 1-phosphate + thymine</text>
        <dbReference type="Rhea" id="RHEA:16037"/>
        <dbReference type="ChEBI" id="CHEBI:17748"/>
        <dbReference type="ChEBI" id="CHEBI:17821"/>
        <dbReference type="ChEBI" id="CHEBI:43474"/>
        <dbReference type="ChEBI" id="CHEBI:57259"/>
        <dbReference type="EC" id="2.4.2.4"/>
    </reaction>
</comment>
<dbReference type="SUPFAM" id="SSF52418">
    <property type="entry name" value="Nucleoside phosphorylase/phosphoribosyltransferase catalytic domain"/>
    <property type="match status" value="1"/>
</dbReference>
<dbReference type="PROSITE" id="PS00647">
    <property type="entry name" value="THYMID_PHOSPHORYLASE"/>
    <property type="match status" value="1"/>
</dbReference>
<dbReference type="NCBIfam" id="NF003338">
    <property type="entry name" value="PRK04350.1"/>
    <property type="match status" value="1"/>
</dbReference>
<dbReference type="OrthoDB" id="341217at2"/>
<dbReference type="InterPro" id="IPR036320">
    <property type="entry name" value="Glycosyl_Trfase_fam3_N_dom_sf"/>
</dbReference>
<dbReference type="InterPro" id="IPR017459">
    <property type="entry name" value="Glycosyl_Trfase_fam3_N_dom"/>
</dbReference>
<dbReference type="InterPro" id="IPR000312">
    <property type="entry name" value="Glycosyl_Trfase_fam3"/>
</dbReference>
<dbReference type="Pfam" id="PF02885">
    <property type="entry name" value="Glycos_trans_3N"/>
    <property type="match status" value="1"/>
</dbReference>
<dbReference type="AlphaFoldDB" id="A0A1H3BGR9"/>
<evidence type="ECO:0000259" key="5">
    <source>
        <dbReference type="SMART" id="SM00941"/>
    </source>
</evidence>
<dbReference type="EC" id="2.4.2.4" evidence="4"/>
<sequence length="500" mass="53592">MPNQYTLKALDIGINTHQESVAYMREDCPVCRAEGFTSNSRVKISVGSRSVVASVNVVDSQVIPEGHVGLSKSAIQRLALDSVTDVMIGHADVVASLASVRKKVFGNSLDEADMQAIITDISDHLYSDIEIATFLSVCAGGRLNIDEIVYLTQAMVNAGKRLHWPGHDAVFDKHCIGGLPGNRTTPLVVSIVSAAGHLMPKTSSRAITSPAGTADTMESLTNVNLELADIRRVVNETGACLTWGGAVNLSPADDVLIRIERALDLDGEGQMIASVLSKKVAAGSTHTLIDIPVGPTAKVRSGSDAGRLASLFTQVGAACGLKVRCIITDGSQPVGRGIGPVEEARDLLAVLRCEDNAPVDLRDRALLLAGHVLDMAEHCGLEVAQQKAMELLISGEAYRQFCRIVESQGVFKSLPEAHYQHTENAVLGGTLRRIDNRKLARLAKLSGAPFSPGAGLRLYVKLGDEVNAGDTLFTLYSESEGERDYALEYYRENTDLFVFD</sequence>
<dbReference type="GO" id="GO:0006206">
    <property type="term" value="P:pyrimidine nucleobase metabolic process"/>
    <property type="evidence" value="ECO:0007669"/>
    <property type="project" value="InterPro"/>
</dbReference>
<dbReference type="HAMAP" id="MF_00703">
    <property type="entry name" value="Thymid_phosp_2"/>
    <property type="match status" value="1"/>
</dbReference>
<protein>
    <recommendedName>
        <fullName evidence="4">Putative thymidine phosphorylase</fullName>
        <ecNumber evidence="4">2.4.2.4</ecNumber>
    </recommendedName>
    <alternativeName>
        <fullName evidence="4">TdRPase</fullName>
    </alternativeName>
</protein>
<dbReference type="InterPro" id="IPR013102">
    <property type="entry name" value="PYNP_C"/>
</dbReference>
<dbReference type="EMBL" id="FNNE01000009">
    <property type="protein sequence ID" value="SDX41152.1"/>
    <property type="molecule type" value="Genomic_DNA"/>
</dbReference>
<dbReference type="Pfam" id="PF00591">
    <property type="entry name" value="Glycos_transf_3"/>
    <property type="match status" value="1"/>
</dbReference>
<accession>A0A1H3BGR9</accession>
<dbReference type="SMART" id="SM00941">
    <property type="entry name" value="PYNP_C"/>
    <property type="match status" value="1"/>
</dbReference>
<dbReference type="SUPFAM" id="SSF47648">
    <property type="entry name" value="Nucleoside phosphorylase/phosphoribosyltransferase N-terminal domain"/>
    <property type="match status" value="1"/>
</dbReference>
<dbReference type="InterPro" id="IPR036566">
    <property type="entry name" value="PYNP-like_C_sf"/>
</dbReference>
<dbReference type="Pfam" id="PF07831">
    <property type="entry name" value="PYNP_C"/>
    <property type="match status" value="1"/>
</dbReference>
<dbReference type="PANTHER" id="PTHR10515">
    <property type="entry name" value="THYMIDINE PHOSPHORYLASE"/>
    <property type="match status" value="1"/>
</dbReference>
<keyword evidence="2 4" id="KW-0808">Transferase</keyword>
<organism evidence="6 7">
    <name type="scientific">Marinobacter mobilis</name>
    <dbReference type="NCBI Taxonomy" id="488533"/>
    <lineage>
        <taxon>Bacteria</taxon>
        <taxon>Pseudomonadati</taxon>
        <taxon>Pseudomonadota</taxon>
        <taxon>Gammaproteobacteria</taxon>
        <taxon>Pseudomonadales</taxon>
        <taxon>Marinobacteraceae</taxon>
        <taxon>Marinobacter</taxon>
    </lineage>
</organism>
<dbReference type="GO" id="GO:0009032">
    <property type="term" value="F:thymidine phosphorylase activity"/>
    <property type="evidence" value="ECO:0007669"/>
    <property type="project" value="UniProtKB-UniRule"/>
</dbReference>
<comment type="similarity">
    <text evidence="4">Belongs to the thymidine/pyrimidine-nucleoside phosphorylase family. Type 2 subfamily.</text>
</comment>
<feature type="domain" description="Pyrimidine nucleoside phosphorylase C-terminal" evidence="5">
    <location>
        <begin position="430"/>
        <end position="497"/>
    </location>
</feature>
<dbReference type="InterPro" id="IPR017872">
    <property type="entry name" value="Pyrmidine_PPase_CS"/>
</dbReference>
<dbReference type="GO" id="GO:0006213">
    <property type="term" value="P:pyrimidine nucleoside metabolic process"/>
    <property type="evidence" value="ECO:0007669"/>
    <property type="project" value="InterPro"/>
</dbReference>
<dbReference type="InterPro" id="IPR013466">
    <property type="entry name" value="Thymidine/AMP_Pase"/>
</dbReference>
<keyword evidence="7" id="KW-1185">Reference proteome</keyword>
<evidence type="ECO:0000313" key="6">
    <source>
        <dbReference type="EMBL" id="SDX41152.1"/>
    </source>
</evidence>
<dbReference type="PANTHER" id="PTHR10515:SF0">
    <property type="entry name" value="THYMIDINE PHOSPHORYLASE"/>
    <property type="match status" value="1"/>
</dbReference>
<evidence type="ECO:0000313" key="7">
    <source>
        <dbReference type="Proteomes" id="UP000199675"/>
    </source>
</evidence>
<keyword evidence="1 4" id="KW-0328">Glycosyltransferase</keyword>
<gene>
    <name evidence="6" type="ORF">SAMN04487960_10925</name>
</gene>
<evidence type="ECO:0000256" key="4">
    <source>
        <dbReference type="HAMAP-Rule" id="MF_00703"/>
    </source>
</evidence>
<dbReference type="Gene3D" id="3.40.1030.10">
    <property type="entry name" value="Nucleoside phosphorylase/phosphoribosyltransferase catalytic domain"/>
    <property type="match status" value="1"/>
</dbReference>
<dbReference type="InterPro" id="IPR028579">
    <property type="entry name" value="Thym_Pase_Put"/>
</dbReference>